<feature type="transmembrane region" description="Helical" evidence="12">
    <location>
        <begin position="758"/>
        <end position="780"/>
    </location>
</feature>
<feature type="region of interest" description="Disordered" evidence="11">
    <location>
        <begin position="645"/>
        <end position="691"/>
    </location>
</feature>
<feature type="transmembrane region" description="Helical" evidence="12">
    <location>
        <begin position="207"/>
        <end position="227"/>
    </location>
</feature>
<keyword evidence="9 12" id="KW-0472">Membrane</keyword>
<dbReference type="InterPro" id="IPR003593">
    <property type="entry name" value="AAA+_ATPase"/>
</dbReference>
<evidence type="ECO:0000256" key="11">
    <source>
        <dbReference type="SAM" id="MobiDB-lite"/>
    </source>
</evidence>
<feature type="transmembrane region" description="Helical" evidence="12">
    <location>
        <begin position="971"/>
        <end position="989"/>
    </location>
</feature>
<dbReference type="PROSITE" id="PS50929">
    <property type="entry name" value="ABC_TM1F"/>
    <property type="match status" value="2"/>
</dbReference>
<evidence type="ECO:0000256" key="4">
    <source>
        <dbReference type="ARBA" id="ARBA00022692"/>
    </source>
</evidence>
<dbReference type="CDD" id="cd03249">
    <property type="entry name" value="ABC_MTABC3_MDL1_MDL2"/>
    <property type="match status" value="2"/>
</dbReference>
<dbReference type="GO" id="GO:0015421">
    <property type="term" value="F:ABC-type oligopeptide transporter activity"/>
    <property type="evidence" value="ECO:0007669"/>
    <property type="project" value="TreeGrafter"/>
</dbReference>
<keyword evidence="7" id="KW-0067">ATP-binding</keyword>
<dbReference type="PROSITE" id="PS00211">
    <property type="entry name" value="ABC_TRANSPORTER_1"/>
    <property type="match status" value="2"/>
</dbReference>
<dbReference type="InterPro" id="IPR039421">
    <property type="entry name" value="Type_1_exporter"/>
</dbReference>
<evidence type="ECO:0000256" key="5">
    <source>
        <dbReference type="ARBA" id="ARBA00022737"/>
    </source>
</evidence>
<feature type="transmembrane region" description="Helical" evidence="12">
    <location>
        <begin position="855"/>
        <end position="874"/>
    </location>
</feature>
<name>A0A8T0WUC5_PANVG</name>
<keyword evidence="3" id="KW-0813">Transport</keyword>
<proteinExistence type="inferred from homology"/>
<keyword evidence="10" id="KW-0325">Glycoprotein</keyword>
<feature type="transmembrane region" description="Helical" evidence="12">
    <location>
        <begin position="58"/>
        <end position="81"/>
    </location>
</feature>
<feature type="domain" description="ABC transmembrane type-1" evidence="14">
    <location>
        <begin position="714"/>
        <end position="1000"/>
    </location>
</feature>
<keyword evidence="8 12" id="KW-1133">Transmembrane helix</keyword>
<evidence type="ECO:0000256" key="10">
    <source>
        <dbReference type="ARBA" id="ARBA00023180"/>
    </source>
</evidence>
<organism evidence="15 16">
    <name type="scientific">Panicum virgatum</name>
    <name type="common">Blackwell switchgrass</name>
    <dbReference type="NCBI Taxonomy" id="38727"/>
    <lineage>
        <taxon>Eukaryota</taxon>
        <taxon>Viridiplantae</taxon>
        <taxon>Streptophyta</taxon>
        <taxon>Embryophyta</taxon>
        <taxon>Tracheophyta</taxon>
        <taxon>Spermatophyta</taxon>
        <taxon>Magnoliopsida</taxon>
        <taxon>Liliopsida</taxon>
        <taxon>Poales</taxon>
        <taxon>Poaceae</taxon>
        <taxon>PACMAD clade</taxon>
        <taxon>Panicoideae</taxon>
        <taxon>Panicodae</taxon>
        <taxon>Paniceae</taxon>
        <taxon>Panicinae</taxon>
        <taxon>Panicum</taxon>
        <taxon>Panicum sect. Hiantes</taxon>
    </lineage>
</organism>
<evidence type="ECO:0000256" key="9">
    <source>
        <dbReference type="ARBA" id="ARBA00023136"/>
    </source>
</evidence>
<feature type="domain" description="ABC transporter" evidence="13">
    <location>
        <begin position="1035"/>
        <end position="1272"/>
    </location>
</feature>
<evidence type="ECO:0000256" key="2">
    <source>
        <dbReference type="ARBA" id="ARBA00007577"/>
    </source>
</evidence>
<comment type="caution">
    <text evidence="15">The sequence shown here is derived from an EMBL/GenBank/DDBJ whole genome shotgun (WGS) entry which is preliminary data.</text>
</comment>
<sequence length="1280" mass="138750">MHTPQRSDRAEEVAVALQSRPRVGHLLGRSMAGGGGGSGGAKAVPMHRLFAFADRRDAAMMAMGAAAAFANGLAMPLLTFLMGDLIDAFGAADRARVVHVVSKVAVRFVYVAIASGVAAFLQVSCWMVTGERHAARIRGLYLEAILRQDISFFDVETSTGEIIERMSSDTVLIQEASGEKVGKFLQLISTFLGGFIIAFARGWLLSLVMLSSIPLVVISAGAMSLVISKLTNRSQMAYAEAGKVVEQTIGSIRTVASFTGEKRAIDRYNEFLRTSYRSTVQQGIAMGLGIGSLLLIVFCSYALAVWYGARLIIEKGYTGGYIINVIMAIMTGAMALGNCSSCLSAFVSGRIAAYKMFATIYRSPEIDVHDKSGLVLENFMGDVELRDVHFSYPTRPEQSIFSGFSITIRTGTTMALVGESGSGKSTVISLVERFYDPQSGEVLLDGVNLKLLKLSWIRQKIGLVSQEPILFTTTIRENIRYGKKGASEEEIRSATMLANATKFIDKLPNGLDTMVGEQGTQLSGGQKQRIAIARAILKDPKILLLDEATSALDAESEHVVQEALNNIMVNRTTIIVAHRLSTVKNADTISVLHRGQLVEQGSHAEMIKNSNGAYSQLIRLQEVNAKRNGAYADSSNRTRTAFYTAKNNISDHSSRKPSFERSMSINSPPDGSRRNSNTFSSNEHEKMGEDDAKLGKKVLRRLLHLHKPETKILVLGCIAAAANGAILPVFGLMISSAIKTFYEPPHKLQKDSVFWAEMYVTLGVLSILIMPVQFSMFYMAGGKLIERIRALSFAQVVYREIGWFDDPLNSSGAIGSRLSTDAASIRGIAGDVLALLVQNISTAIVGIVIAMVANWKLACIVVCFVPCVFAQSFAQARFMRGFSADAKKTYEQASTIASDAIGNIRTVASFCIEERIVENYRKKCEGPVKQALRQGVISGAGYGFSFAMLFCFYAISFYVGALFIHDGTADVGQVFKVFFALTMMAVGVSQSSSMARDFSKVEDAAVSIFELIDRKSMIDASSEEGTILDTVQGDIELQHVTFKYPARNDVQIFRDLCLRIPSGTTVALVGESGSGKSTVISLIERFYDPDSGVILLDGKNLKSLKLSWLRQQVGLVGQEPVLFNDTIRANIAYGKEEEVSEEEIIAAAEAANAHRFISTLSSGYDTSVGERGVQLSGGQKQRIAIARAIVRDPKVLLLDEATSALDAESEHTVQEALDRVMVGRTTVVVAHRLSTITGADKIAVIKNGIVAEEGQHEQLLRAFPGGAYASLVALQSSTSS</sequence>
<feature type="domain" description="ABC transporter" evidence="13">
    <location>
        <begin position="383"/>
        <end position="619"/>
    </location>
</feature>
<keyword evidence="6" id="KW-0547">Nucleotide-binding</keyword>
<dbReference type="FunFam" id="1.20.1560.10:FF:000009">
    <property type="entry name" value="ABC transporter B family member 1"/>
    <property type="match status" value="1"/>
</dbReference>
<dbReference type="AlphaFoldDB" id="A0A8T0WUC5"/>
<dbReference type="InterPro" id="IPR017871">
    <property type="entry name" value="ABC_transporter-like_CS"/>
</dbReference>
<evidence type="ECO:0000256" key="1">
    <source>
        <dbReference type="ARBA" id="ARBA00004651"/>
    </source>
</evidence>
<evidence type="ECO:0000259" key="13">
    <source>
        <dbReference type="PROSITE" id="PS50893"/>
    </source>
</evidence>
<dbReference type="GO" id="GO:0090374">
    <property type="term" value="P:oligopeptide export from mitochondrion"/>
    <property type="evidence" value="ECO:0007669"/>
    <property type="project" value="TreeGrafter"/>
</dbReference>
<dbReference type="PANTHER" id="PTHR43394:SF16">
    <property type="entry name" value="ABC TRANSPORTER B FAMILY MEMBER 4-LIKE ISOFORM X1"/>
    <property type="match status" value="1"/>
</dbReference>
<dbReference type="PROSITE" id="PS50893">
    <property type="entry name" value="ABC_TRANSPORTER_2"/>
    <property type="match status" value="2"/>
</dbReference>
<dbReference type="GO" id="GO:0010329">
    <property type="term" value="F:auxin efflux transmembrane transporter activity"/>
    <property type="evidence" value="ECO:0007669"/>
    <property type="project" value="UniProtKB-ARBA"/>
</dbReference>
<keyword evidence="5" id="KW-0677">Repeat</keyword>
<accession>A0A8T0WUC5</accession>
<dbReference type="Gene3D" id="1.20.1560.10">
    <property type="entry name" value="ABC transporter type 1, transmembrane domain"/>
    <property type="match status" value="3"/>
</dbReference>
<dbReference type="GO" id="GO:0005524">
    <property type="term" value="F:ATP binding"/>
    <property type="evidence" value="ECO:0007669"/>
    <property type="project" value="UniProtKB-KW"/>
</dbReference>
<feature type="domain" description="ABC transmembrane type-1" evidence="14">
    <location>
        <begin position="62"/>
        <end position="348"/>
    </location>
</feature>
<dbReference type="InterPro" id="IPR003439">
    <property type="entry name" value="ABC_transporter-like_ATP-bd"/>
</dbReference>
<dbReference type="InterPro" id="IPR036640">
    <property type="entry name" value="ABC1_TM_sf"/>
</dbReference>
<feature type="transmembrane region" description="Helical" evidence="12">
    <location>
        <begin position="942"/>
        <end position="965"/>
    </location>
</feature>
<dbReference type="GO" id="GO:0005743">
    <property type="term" value="C:mitochondrial inner membrane"/>
    <property type="evidence" value="ECO:0007669"/>
    <property type="project" value="TreeGrafter"/>
</dbReference>
<evidence type="ECO:0000256" key="7">
    <source>
        <dbReference type="ARBA" id="ARBA00022840"/>
    </source>
</evidence>
<dbReference type="Pfam" id="PF00664">
    <property type="entry name" value="ABC_membrane"/>
    <property type="match status" value="2"/>
</dbReference>
<feature type="transmembrane region" description="Helical" evidence="12">
    <location>
        <begin position="712"/>
        <end position="738"/>
    </location>
</feature>
<feature type="compositionally biased region" description="Basic and acidic residues" evidence="11">
    <location>
        <begin position="682"/>
        <end position="691"/>
    </location>
</feature>
<evidence type="ECO:0000313" key="16">
    <source>
        <dbReference type="Proteomes" id="UP000823388"/>
    </source>
</evidence>
<reference evidence="15" key="1">
    <citation type="submission" date="2020-05" db="EMBL/GenBank/DDBJ databases">
        <title>WGS assembly of Panicum virgatum.</title>
        <authorList>
            <person name="Lovell J.T."/>
            <person name="Jenkins J."/>
            <person name="Shu S."/>
            <person name="Juenger T.E."/>
            <person name="Schmutz J."/>
        </authorList>
    </citation>
    <scope>NUCLEOTIDE SEQUENCE</scope>
    <source>
        <strain evidence="15">AP13</strain>
    </source>
</reference>
<dbReference type="Gene3D" id="3.40.50.300">
    <property type="entry name" value="P-loop containing nucleotide triphosphate hydrolases"/>
    <property type="match status" value="2"/>
</dbReference>
<feature type="compositionally biased region" description="Polar residues" evidence="11">
    <location>
        <begin position="661"/>
        <end position="681"/>
    </location>
</feature>
<comment type="similarity">
    <text evidence="2">Belongs to the ABC transporter superfamily. ABCB family. Multidrug resistance exporter (TC 3.A.1.201) subfamily.</text>
</comment>
<evidence type="ECO:0000256" key="12">
    <source>
        <dbReference type="SAM" id="Phobius"/>
    </source>
</evidence>
<evidence type="ECO:0000313" key="15">
    <source>
        <dbReference type="EMBL" id="KAG2650925.1"/>
    </source>
</evidence>
<feature type="transmembrane region" description="Helical" evidence="12">
    <location>
        <begin position="184"/>
        <end position="201"/>
    </location>
</feature>
<evidence type="ECO:0000256" key="8">
    <source>
        <dbReference type="ARBA" id="ARBA00022989"/>
    </source>
</evidence>
<dbReference type="SUPFAM" id="SSF52540">
    <property type="entry name" value="P-loop containing nucleoside triphosphate hydrolases"/>
    <property type="match status" value="2"/>
</dbReference>
<dbReference type="GO" id="GO:0005886">
    <property type="term" value="C:plasma membrane"/>
    <property type="evidence" value="ECO:0007669"/>
    <property type="project" value="UniProtKB-SubCell"/>
</dbReference>
<feature type="transmembrane region" description="Helical" evidence="12">
    <location>
        <begin position="283"/>
        <end position="309"/>
    </location>
</feature>
<feature type="transmembrane region" description="Helical" evidence="12">
    <location>
        <begin position="108"/>
        <end position="128"/>
    </location>
</feature>
<dbReference type="Proteomes" id="UP000823388">
    <property type="component" value="Chromosome 1N"/>
</dbReference>
<dbReference type="FunFam" id="3.40.50.300:FF:000066">
    <property type="entry name" value="ABC transporter B family member 1"/>
    <property type="match status" value="2"/>
</dbReference>
<dbReference type="SMART" id="SM00382">
    <property type="entry name" value="AAA"/>
    <property type="match status" value="2"/>
</dbReference>
<dbReference type="EMBL" id="CM029038">
    <property type="protein sequence ID" value="KAG2650925.1"/>
    <property type="molecule type" value="Genomic_DNA"/>
</dbReference>
<dbReference type="InterPro" id="IPR011527">
    <property type="entry name" value="ABC1_TM_dom"/>
</dbReference>
<evidence type="ECO:0000256" key="6">
    <source>
        <dbReference type="ARBA" id="ARBA00022741"/>
    </source>
</evidence>
<protein>
    <submittedName>
        <fullName evidence="15">Uncharacterized protein</fullName>
    </submittedName>
</protein>
<dbReference type="GO" id="GO:0016887">
    <property type="term" value="F:ATP hydrolysis activity"/>
    <property type="evidence" value="ECO:0007669"/>
    <property type="project" value="InterPro"/>
</dbReference>
<dbReference type="FunFam" id="1.20.1560.10:FF:000044">
    <property type="entry name" value="ABC transporter B family member 9"/>
    <property type="match status" value="1"/>
</dbReference>
<dbReference type="Pfam" id="PF00005">
    <property type="entry name" value="ABC_tran"/>
    <property type="match status" value="2"/>
</dbReference>
<evidence type="ECO:0000256" key="3">
    <source>
        <dbReference type="ARBA" id="ARBA00022448"/>
    </source>
</evidence>
<dbReference type="CDD" id="cd18577">
    <property type="entry name" value="ABC_6TM_Pgp_ABCB1_D1_like"/>
    <property type="match status" value="1"/>
</dbReference>
<feature type="transmembrane region" description="Helical" evidence="12">
    <location>
        <begin position="321"/>
        <end position="347"/>
    </location>
</feature>
<keyword evidence="4 12" id="KW-0812">Transmembrane</keyword>
<evidence type="ECO:0000259" key="14">
    <source>
        <dbReference type="PROSITE" id="PS50929"/>
    </source>
</evidence>
<dbReference type="GO" id="GO:0010328">
    <property type="term" value="F:auxin influx transmembrane transporter activity"/>
    <property type="evidence" value="ECO:0007669"/>
    <property type="project" value="UniProtKB-ARBA"/>
</dbReference>
<gene>
    <name evidence="15" type="ORF">PVAP13_1NG205000</name>
</gene>
<comment type="subcellular location">
    <subcellularLocation>
        <location evidence="1">Cell membrane</location>
        <topology evidence="1">Multi-pass membrane protein</topology>
    </subcellularLocation>
</comment>
<dbReference type="PANTHER" id="PTHR43394">
    <property type="entry name" value="ATP-DEPENDENT PERMEASE MDL1, MITOCHONDRIAL"/>
    <property type="match status" value="1"/>
</dbReference>
<dbReference type="InterPro" id="IPR027417">
    <property type="entry name" value="P-loop_NTPase"/>
</dbReference>
<keyword evidence="16" id="KW-1185">Reference proteome</keyword>
<dbReference type="SUPFAM" id="SSF90123">
    <property type="entry name" value="ABC transporter transmembrane region"/>
    <property type="match status" value="2"/>
</dbReference>
<dbReference type="CDD" id="cd18578">
    <property type="entry name" value="ABC_6TM_Pgp_ABCB1_D2_like"/>
    <property type="match status" value="1"/>
</dbReference>